<organism evidence="1 2">
    <name type="scientific">Chitinophaga eiseniae</name>
    <dbReference type="NCBI Taxonomy" id="634771"/>
    <lineage>
        <taxon>Bacteria</taxon>
        <taxon>Pseudomonadati</taxon>
        <taxon>Bacteroidota</taxon>
        <taxon>Chitinophagia</taxon>
        <taxon>Chitinophagales</taxon>
        <taxon>Chitinophagaceae</taxon>
        <taxon>Chitinophaga</taxon>
    </lineage>
</organism>
<gene>
    <name evidence="1" type="ORF">SAMN04488128_103227</name>
</gene>
<accession>A0A1T4SPN4</accession>
<keyword evidence="2" id="KW-1185">Reference proteome</keyword>
<reference evidence="2" key="1">
    <citation type="submission" date="2017-02" db="EMBL/GenBank/DDBJ databases">
        <authorList>
            <person name="Varghese N."/>
            <person name="Submissions S."/>
        </authorList>
    </citation>
    <scope>NUCLEOTIDE SEQUENCE [LARGE SCALE GENOMIC DNA]</scope>
    <source>
        <strain evidence="2">DSM 22224</strain>
    </source>
</reference>
<dbReference type="EMBL" id="FUWZ01000003">
    <property type="protein sequence ID" value="SKA30137.1"/>
    <property type="molecule type" value="Genomic_DNA"/>
</dbReference>
<evidence type="ECO:0000313" key="2">
    <source>
        <dbReference type="Proteomes" id="UP000190367"/>
    </source>
</evidence>
<sequence>MKTVFVTKWLETRGIVECELVKHDPPGVKVIEDWSRRTAYIGTNHWHQSREAAEQKAAMIAARAIATHEKKIAALKKWLPAK</sequence>
<protein>
    <submittedName>
        <fullName evidence="1">Uncharacterized protein</fullName>
    </submittedName>
</protein>
<dbReference type="AlphaFoldDB" id="A0A1T4SPN4"/>
<dbReference type="Proteomes" id="UP000190367">
    <property type="component" value="Unassembled WGS sequence"/>
</dbReference>
<name>A0A1T4SPN4_9BACT</name>
<evidence type="ECO:0000313" key="1">
    <source>
        <dbReference type="EMBL" id="SKA30137.1"/>
    </source>
</evidence>
<dbReference type="RefSeq" id="WP_078670595.1">
    <property type="nucleotide sequence ID" value="NZ_FUWZ01000003.1"/>
</dbReference>
<proteinExistence type="predicted"/>